<evidence type="ECO:0000256" key="1">
    <source>
        <dbReference type="ARBA" id="ARBA00038208"/>
    </source>
</evidence>
<dbReference type="Gene3D" id="3.40.30.10">
    <property type="entry name" value="Glutaredoxin"/>
    <property type="match status" value="1"/>
</dbReference>
<protein>
    <recommendedName>
        <fullName evidence="2">Altered inheritance of mitochondria protein 32</fullName>
    </recommendedName>
</protein>
<name>A0ABR4DDX0_9PEZI</name>
<proteinExistence type="inferred from homology"/>
<dbReference type="EMBL" id="JAZGUE010000003">
    <property type="protein sequence ID" value="KAL2268568.1"/>
    <property type="molecule type" value="Genomic_DNA"/>
</dbReference>
<dbReference type="InterPro" id="IPR009737">
    <property type="entry name" value="Aim32/Apd1-like"/>
</dbReference>
<organism evidence="4 5">
    <name type="scientific">Remersonia thermophila</name>
    <dbReference type="NCBI Taxonomy" id="72144"/>
    <lineage>
        <taxon>Eukaryota</taxon>
        <taxon>Fungi</taxon>
        <taxon>Dikarya</taxon>
        <taxon>Ascomycota</taxon>
        <taxon>Pezizomycotina</taxon>
        <taxon>Sordariomycetes</taxon>
        <taxon>Sordariomycetidae</taxon>
        <taxon>Sordariales</taxon>
        <taxon>Sordariales incertae sedis</taxon>
        <taxon>Remersonia</taxon>
    </lineage>
</organism>
<dbReference type="InterPro" id="IPR036249">
    <property type="entry name" value="Thioredoxin-like_sf"/>
</dbReference>
<dbReference type="Proteomes" id="UP001600064">
    <property type="component" value="Unassembled WGS sequence"/>
</dbReference>
<dbReference type="PANTHER" id="PTHR31902">
    <property type="entry name" value="ACTIN PATCHES DISTAL PROTEIN 1"/>
    <property type="match status" value="1"/>
</dbReference>
<dbReference type="RefSeq" id="XP_070867292.1">
    <property type="nucleotide sequence ID" value="XM_071009790.1"/>
</dbReference>
<evidence type="ECO:0000313" key="4">
    <source>
        <dbReference type="EMBL" id="KAL2268568.1"/>
    </source>
</evidence>
<dbReference type="GeneID" id="98124434"/>
<feature type="region of interest" description="Disordered" evidence="3">
    <location>
        <begin position="257"/>
        <end position="276"/>
    </location>
</feature>
<comment type="similarity">
    <text evidence="1">Belongs to the AIM32 family.</text>
</comment>
<evidence type="ECO:0000313" key="5">
    <source>
        <dbReference type="Proteomes" id="UP001600064"/>
    </source>
</evidence>
<dbReference type="SUPFAM" id="SSF52833">
    <property type="entry name" value="Thioredoxin-like"/>
    <property type="match status" value="1"/>
</dbReference>
<dbReference type="PANTHER" id="PTHR31902:SF7">
    <property type="entry name" value="ALTERED INHERITANCE OF MITOCHONDRIA PROTEIN 32"/>
    <property type="match status" value="1"/>
</dbReference>
<accession>A0ABR4DDX0</accession>
<keyword evidence="5" id="KW-1185">Reference proteome</keyword>
<evidence type="ECO:0000256" key="3">
    <source>
        <dbReference type="SAM" id="MobiDB-lite"/>
    </source>
</evidence>
<comment type="caution">
    <text evidence="4">The sequence shown here is derived from an EMBL/GenBank/DDBJ whole genome shotgun (WGS) entry which is preliminary data.</text>
</comment>
<dbReference type="Pfam" id="PF06999">
    <property type="entry name" value="Suc_Fer-like"/>
    <property type="match status" value="1"/>
</dbReference>
<dbReference type="CDD" id="cd03062">
    <property type="entry name" value="TRX_Fd_Sucrase"/>
    <property type="match status" value="1"/>
</dbReference>
<sequence length="363" mass="39766">MTIQRLLPRACFRPPSTLAAAARRGFAIKSPFPPPFPTTPTCPAPTCPCEEAPKLPDGFTIDRVAPLNGVIPTYAQQVLVCTGHFTWPSKIEQGNSGDNLAADLKELVGAQGKYCDPFHNVMILNASFPSTPAPTRRPDLQTDSVYVLPLFKYVPFLPRISFEHVEALVRAYLQPDALHPMYDTLSPVHRDRLLRKPVYESILWGARDVEDVMVLICGHGNRDARCGIYGPVLRREFLDKLPGKGVEVLKGPVEVDEDDVDKPALDRPAETGDGGKPTARVALVSHVGGHKFAGNVILYMPPSMKLPNGEPHPLAGHGIWYGRVEPSHVEGIIEETILGGKVIEELFRGGIKRDGQGGEMLRI</sequence>
<evidence type="ECO:0000256" key="2">
    <source>
        <dbReference type="ARBA" id="ARBA00040895"/>
    </source>
</evidence>
<feature type="compositionally biased region" description="Basic and acidic residues" evidence="3">
    <location>
        <begin position="261"/>
        <end position="270"/>
    </location>
</feature>
<reference evidence="4 5" key="1">
    <citation type="journal article" date="2024" name="Commun. Biol.">
        <title>Comparative genomic analysis of thermophilic fungi reveals convergent evolutionary adaptations and gene losses.</title>
        <authorList>
            <person name="Steindorff A.S."/>
            <person name="Aguilar-Pontes M.V."/>
            <person name="Robinson A.J."/>
            <person name="Andreopoulos B."/>
            <person name="LaButti K."/>
            <person name="Kuo A."/>
            <person name="Mondo S."/>
            <person name="Riley R."/>
            <person name="Otillar R."/>
            <person name="Haridas S."/>
            <person name="Lipzen A."/>
            <person name="Grimwood J."/>
            <person name="Schmutz J."/>
            <person name="Clum A."/>
            <person name="Reid I.D."/>
            <person name="Moisan M.C."/>
            <person name="Butler G."/>
            <person name="Nguyen T.T.M."/>
            <person name="Dewar K."/>
            <person name="Conant G."/>
            <person name="Drula E."/>
            <person name="Henrissat B."/>
            <person name="Hansel C."/>
            <person name="Singer S."/>
            <person name="Hutchinson M.I."/>
            <person name="de Vries R.P."/>
            <person name="Natvig D.O."/>
            <person name="Powell A.J."/>
            <person name="Tsang A."/>
            <person name="Grigoriev I.V."/>
        </authorList>
    </citation>
    <scope>NUCLEOTIDE SEQUENCE [LARGE SCALE GENOMIC DNA]</scope>
    <source>
        <strain evidence="4 5">ATCC 22073</strain>
    </source>
</reference>
<gene>
    <name evidence="4" type="ORF">VTJ83DRAFT_3414</name>
</gene>